<dbReference type="Pfam" id="PF06114">
    <property type="entry name" value="Peptidase_M78"/>
    <property type="match status" value="1"/>
</dbReference>
<dbReference type="AlphaFoldDB" id="A0A1X2FIX1"/>
<evidence type="ECO:0000313" key="4">
    <source>
        <dbReference type="Proteomes" id="UP000193964"/>
    </source>
</evidence>
<proteinExistence type="inferred from homology"/>
<comment type="similarity">
    <text evidence="1">Belongs to the short-chain fatty acyl-CoA assimilation regulator (ScfR) family.</text>
</comment>
<organism evidence="3 4">
    <name type="scientific">Mycolicibacterium wolinskyi</name>
    <dbReference type="NCBI Taxonomy" id="59750"/>
    <lineage>
        <taxon>Bacteria</taxon>
        <taxon>Bacillati</taxon>
        <taxon>Actinomycetota</taxon>
        <taxon>Actinomycetes</taxon>
        <taxon>Mycobacteriales</taxon>
        <taxon>Mycobacteriaceae</taxon>
        <taxon>Mycolicibacterium</taxon>
    </lineage>
</organism>
<evidence type="ECO:0000259" key="2">
    <source>
        <dbReference type="PROSITE" id="PS50943"/>
    </source>
</evidence>
<dbReference type="Gene3D" id="1.10.10.2910">
    <property type="match status" value="1"/>
</dbReference>
<dbReference type="CDD" id="cd00093">
    <property type="entry name" value="HTH_XRE"/>
    <property type="match status" value="1"/>
</dbReference>
<dbReference type="PANTHER" id="PTHR43236:SF1">
    <property type="entry name" value="BLL7220 PROTEIN"/>
    <property type="match status" value="1"/>
</dbReference>
<accession>A0A1X2FIX1</accession>
<dbReference type="Pfam" id="PF01381">
    <property type="entry name" value="HTH_3"/>
    <property type="match status" value="1"/>
</dbReference>
<comment type="caution">
    <text evidence="3">The sequence shown here is derived from an EMBL/GenBank/DDBJ whole genome shotgun (WGS) entry which is preliminary data.</text>
</comment>
<protein>
    <recommendedName>
        <fullName evidence="2">HTH cro/C1-type domain-containing protein</fullName>
    </recommendedName>
</protein>
<reference evidence="3 4" key="1">
    <citation type="submission" date="2016-01" db="EMBL/GenBank/DDBJ databases">
        <title>The new phylogeny of the genus Mycobacterium.</title>
        <authorList>
            <person name="Tarcisio F."/>
            <person name="Conor M."/>
            <person name="Antonella G."/>
            <person name="Elisabetta G."/>
            <person name="Giulia F.S."/>
            <person name="Sara T."/>
            <person name="Anna F."/>
            <person name="Clotilde B."/>
            <person name="Roberto B."/>
            <person name="Veronica D.S."/>
            <person name="Fabio R."/>
            <person name="Monica P."/>
            <person name="Olivier J."/>
            <person name="Enrico T."/>
            <person name="Nicola S."/>
        </authorList>
    </citation>
    <scope>NUCLEOTIDE SEQUENCE [LARGE SCALE GENOMIC DNA]</scope>
    <source>
        <strain evidence="3 4">ATCC 700010</strain>
    </source>
</reference>
<evidence type="ECO:0000256" key="1">
    <source>
        <dbReference type="ARBA" id="ARBA00007227"/>
    </source>
</evidence>
<evidence type="ECO:0000313" key="3">
    <source>
        <dbReference type="EMBL" id="ORX18401.1"/>
    </source>
</evidence>
<dbReference type="PANTHER" id="PTHR43236">
    <property type="entry name" value="ANTITOXIN HIGA1"/>
    <property type="match status" value="1"/>
</dbReference>
<feature type="domain" description="HTH cro/C1-type" evidence="2">
    <location>
        <begin position="36"/>
        <end position="87"/>
    </location>
</feature>
<dbReference type="InterPro" id="IPR010359">
    <property type="entry name" value="IrrE_HExxH"/>
</dbReference>
<dbReference type="SMART" id="SM00530">
    <property type="entry name" value="HTH_XRE"/>
    <property type="match status" value="1"/>
</dbReference>
<name>A0A1X2FIX1_9MYCO</name>
<dbReference type="PROSITE" id="PS50943">
    <property type="entry name" value="HTH_CROC1"/>
    <property type="match status" value="1"/>
</dbReference>
<dbReference type="EMBL" id="LQQA01000005">
    <property type="protein sequence ID" value="ORX18401.1"/>
    <property type="molecule type" value="Genomic_DNA"/>
</dbReference>
<dbReference type="InterPro" id="IPR010982">
    <property type="entry name" value="Lambda_DNA-bd_dom_sf"/>
</dbReference>
<sequence>MSSGSVSVPRAIVSNYASGDGVVAPGSANPRMVTLLRESKSWSQADLAAAADVTQGYISKVENGRVDLGGERLQAVAEALGCPAVVLTNHDPQQQPEVSCMFHRRRRSRMTAGAAKRVEAVSHLTRISVDALTAGMDLACDIERMDIDAYDGDPVRVAQMLRRRWRVPVGPIEDLHALMDRAGVVVVIREFDTVAQDAFSTWPAGKAPVMVVRAGMSADRERFSIAHELGHVLMHVLPGEDQEQQADAFAAEFLVPAAEIAPQLAGLTTRDFSRLMELKVQWKISIAALIQRAKTLELISDRQFREFRIKLSQLGWHTVEPVPIPHGRARLLDSILAAHRRGDTIDAAGPGLALLTAETLLGSGDRTTYQQREVS</sequence>
<dbReference type="GO" id="GO:0003677">
    <property type="term" value="F:DNA binding"/>
    <property type="evidence" value="ECO:0007669"/>
    <property type="project" value="InterPro"/>
</dbReference>
<dbReference type="InterPro" id="IPR052345">
    <property type="entry name" value="Rad_response_metalloprotease"/>
</dbReference>
<dbReference type="SUPFAM" id="SSF47413">
    <property type="entry name" value="lambda repressor-like DNA-binding domains"/>
    <property type="match status" value="1"/>
</dbReference>
<gene>
    <name evidence="3" type="ORF">AWC31_13915</name>
</gene>
<dbReference type="Gene3D" id="1.10.260.40">
    <property type="entry name" value="lambda repressor-like DNA-binding domains"/>
    <property type="match status" value="1"/>
</dbReference>
<dbReference type="InterPro" id="IPR001387">
    <property type="entry name" value="Cro/C1-type_HTH"/>
</dbReference>
<dbReference type="Proteomes" id="UP000193964">
    <property type="component" value="Unassembled WGS sequence"/>
</dbReference>